<dbReference type="OrthoDB" id="7790108at2"/>
<accession>A0A0M6XPZ4</accession>
<dbReference type="STRING" id="282197.SAMN04488517_104128"/>
<dbReference type="PROSITE" id="PS50943">
    <property type="entry name" value="HTH_CROC1"/>
    <property type="match status" value="1"/>
</dbReference>
<dbReference type="InterPro" id="IPR018653">
    <property type="entry name" value="ScfR_C"/>
</dbReference>
<dbReference type="Proteomes" id="UP000048908">
    <property type="component" value="Unassembled WGS sequence"/>
</dbReference>
<proteinExistence type="predicted"/>
<evidence type="ECO:0000313" key="3">
    <source>
        <dbReference type="Proteomes" id="UP000048908"/>
    </source>
</evidence>
<dbReference type="SUPFAM" id="SSF47413">
    <property type="entry name" value="lambda repressor-like DNA-binding domains"/>
    <property type="match status" value="1"/>
</dbReference>
<dbReference type="InterPro" id="IPR010982">
    <property type="entry name" value="Lambda_DNA-bd_dom_sf"/>
</dbReference>
<keyword evidence="3" id="KW-1185">Reference proteome</keyword>
<dbReference type="Gene3D" id="1.10.260.40">
    <property type="entry name" value="lambda repressor-like DNA-binding domains"/>
    <property type="match status" value="1"/>
</dbReference>
<dbReference type="Pfam" id="PF09856">
    <property type="entry name" value="ScfRs"/>
    <property type="match status" value="1"/>
</dbReference>
<dbReference type="InterPro" id="IPR001387">
    <property type="entry name" value="Cro/C1-type_HTH"/>
</dbReference>
<dbReference type="GO" id="GO:0003677">
    <property type="term" value="F:DNA binding"/>
    <property type="evidence" value="ECO:0007669"/>
    <property type="project" value="InterPro"/>
</dbReference>
<sequence>MTRHVPTGSRIRERRLSLSVKQTDLAARAGISPSYLNLIEHNRRAIGGGLLTRLAEALDVDRAALAEDGDAALVAAVEAAGAARGIAPRALEDAGDLARRFPEWGRVIAAQAEAMAAQARTIEAMADRLSHDPTLADAMHELLSTVSVVRSTASILAQTPGIDRNWLGRFHANLDADSRRLADGAEAMVALFDRQASRGADHLLPSEAVSRFLDAHGHRFDALETNGPAAIPDLVAGIDDPAARAMAAEVLARDAEDAARLPVAAVLAATEPDDLIAAAGGDMALVLRRMGIVDPGRGLVVADASGALVRRKPVAGFALPVVGAGCPLWPVFAALGQPGRPVATTVETPDGAQWRAHAVAAPLAPQTFGGMAVMRATMLLTRVGMQGAADPVGPGCRVCPREGCAARREPSVLSGRGS</sequence>
<dbReference type="SMART" id="SM00530">
    <property type="entry name" value="HTH_XRE"/>
    <property type="match status" value="1"/>
</dbReference>
<dbReference type="EMBL" id="CXPG01000012">
    <property type="protein sequence ID" value="CTQ32104.1"/>
    <property type="molecule type" value="Genomic_DNA"/>
</dbReference>
<dbReference type="CDD" id="cd00093">
    <property type="entry name" value="HTH_XRE"/>
    <property type="match status" value="1"/>
</dbReference>
<evidence type="ECO:0000259" key="1">
    <source>
        <dbReference type="PROSITE" id="PS50943"/>
    </source>
</evidence>
<dbReference type="RefSeq" id="WP_055681553.1">
    <property type="nucleotide sequence ID" value="NZ_CXPG01000012.1"/>
</dbReference>
<name>A0A0M6XPZ4_9RHOB</name>
<protein>
    <submittedName>
        <fullName evidence="2">Putative transcriptional regulator</fullName>
    </submittedName>
</protein>
<gene>
    <name evidence="2" type="ORF">JAN5088_00866</name>
</gene>
<dbReference type="Pfam" id="PF01381">
    <property type="entry name" value="HTH_3"/>
    <property type="match status" value="1"/>
</dbReference>
<feature type="domain" description="HTH cro/C1-type" evidence="1">
    <location>
        <begin position="11"/>
        <end position="65"/>
    </location>
</feature>
<dbReference type="AlphaFoldDB" id="A0A0M6XPZ4"/>
<reference evidence="2 3" key="1">
    <citation type="submission" date="2015-07" db="EMBL/GenBank/DDBJ databases">
        <authorList>
            <person name="Noorani M."/>
        </authorList>
    </citation>
    <scope>NUCLEOTIDE SEQUENCE [LARGE SCALE GENOMIC DNA]</scope>
    <source>
        <strain evidence="2 3">CECT 5088</strain>
    </source>
</reference>
<organism evidence="2 3">
    <name type="scientific">Jannaschia rubra</name>
    <dbReference type="NCBI Taxonomy" id="282197"/>
    <lineage>
        <taxon>Bacteria</taxon>
        <taxon>Pseudomonadati</taxon>
        <taxon>Pseudomonadota</taxon>
        <taxon>Alphaproteobacteria</taxon>
        <taxon>Rhodobacterales</taxon>
        <taxon>Roseobacteraceae</taxon>
        <taxon>Jannaschia</taxon>
    </lineage>
</organism>
<evidence type="ECO:0000313" key="2">
    <source>
        <dbReference type="EMBL" id="CTQ32104.1"/>
    </source>
</evidence>